<dbReference type="Proteomes" id="UP000053815">
    <property type="component" value="Unassembled WGS sequence"/>
</dbReference>
<dbReference type="SUPFAM" id="SSF48208">
    <property type="entry name" value="Six-hairpin glycosidases"/>
    <property type="match status" value="1"/>
</dbReference>
<dbReference type="InterPro" id="IPR014717">
    <property type="entry name" value="Transl_elong_EF1B/ribsomal_bS6"/>
</dbReference>
<evidence type="ECO:0000256" key="1">
    <source>
        <dbReference type="ARBA" id="ARBA00007411"/>
    </source>
</evidence>
<dbReference type="PROSITE" id="PS00824">
    <property type="entry name" value="EF1BD_1"/>
    <property type="match status" value="1"/>
</dbReference>
<evidence type="ECO:0000259" key="4">
    <source>
        <dbReference type="SMART" id="SM00888"/>
    </source>
</evidence>
<feature type="domain" description="Translation elongation factor EF1B beta/delta subunit guanine nucleotide exchange" evidence="4">
    <location>
        <begin position="104"/>
        <end position="193"/>
    </location>
</feature>
<dbReference type="SUPFAM" id="SSF47616">
    <property type="entry name" value="GST C-terminal domain-like"/>
    <property type="match status" value="1"/>
</dbReference>
<keyword evidence="3" id="KW-0648">Protein biosynthesis</keyword>
<dbReference type="InterPro" id="IPR036219">
    <property type="entry name" value="eEF-1beta-like_sf"/>
</dbReference>
<dbReference type="Pfam" id="PF00736">
    <property type="entry name" value="EF1_GNE"/>
    <property type="match status" value="1"/>
</dbReference>
<dbReference type="Gene3D" id="1.20.1050.130">
    <property type="match status" value="1"/>
</dbReference>
<dbReference type="PANTHER" id="PTHR11595:SF21">
    <property type="entry name" value="ELONGATION FACTOR 1-BETA"/>
    <property type="match status" value="1"/>
</dbReference>
<dbReference type="GO" id="GO:0005085">
    <property type="term" value="F:guanyl-nucleotide exchange factor activity"/>
    <property type="evidence" value="ECO:0007669"/>
    <property type="project" value="TreeGrafter"/>
</dbReference>
<name>A0A0C9MA11_9FUNG</name>
<evidence type="ECO:0000313" key="5">
    <source>
        <dbReference type="EMBL" id="GAN07281.1"/>
    </source>
</evidence>
<dbReference type="GO" id="GO:0005829">
    <property type="term" value="C:cytosol"/>
    <property type="evidence" value="ECO:0007669"/>
    <property type="project" value="TreeGrafter"/>
</dbReference>
<organism evidence="5">
    <name type="scientific">Mucor ambiguus</name>
    <dbReference type="NCBI Taxonomy" id="91626"/>
    <lineage>
        <taxon>Eukaryota</taxon>
        <taxon>Fungi</taxon>
        <taxon>Fungi incertae sedis</taxon>
        <taxon>Mucoromycota</taxon>
        <taxon>Mucoromycotina</taxon>
        <taxon>Mucoromycetes</taxon>
        <taxon>Mucorales</taxon>
        <taxon>Mucorineae</taxon>
        <taxon>Mucoraceae</taxon>
        <taxon>Mucor</taxon>
    </lineage>
</organism>
<evidence type="ECO:0000256" key="2">
    <source>
        <dbReference type="ARBA" id="ARBA00022768"/>
    </source>
</evidence>
<dbReference type="SMART" id="SM00888">
    <property type="entry name" value="EF1_GNE"/>
    <property type="match status" value="1"/>
</dbReference>
<dbReference type="GO" id="GO:0005975">
    <property type="term" value="P:carbohydrate metabolic process"/>
    <property type="evidence" value="ECO:0007669"/>
    <property type="project" value="InterPro"/>
</dbReference>
<dbReference type="OrthoDB" id="259708at2759"/>
<evidence type="ECO:0000313" key="6">
    <source>
        <dbReference type="Proteomes" id="UP000053815"/>
    </source>
</evidence>
<dbReference type="CDD" id="cd00292">
    <property type="entry name" value="EF1B"/>
    <property type="match status" value="1"/>
</dbReference>
<sequence length="541" mass="61350">MSFTLEAPLAYKILDNYFENVSYVKGVEASEADKSVFNALNEGPSAEAYPHLARWYAHIAAVQGLITKDAAAAPAAAAAAEEDEDDIDLFGSDDEEVDEEAEKIKAQLKPWDDETNMEELTAAVKAIAMDGLLWGGSQLVAIGYGIKKLQINCVVEDDKRSRVCHPDKFVPSYPRATESFQTYETLSNPSSKLLYDVSKHKGTSTTSSSFVSSDDDNPNDTLQRVLHQLFNEMLDGEFQTMRAFIHALNETNPGMHITEDAILQIELGFRKMRELFQSTHQYYKVVQFELMKLYELQHELRTLSYFSLWRRMQLSITICKVLLQLPIIINAESKERQLLEDKDSSSKKKQDQRGGILNQKIENALQMAVGLLETGEKYTKAWPCWVFPNLILLWSSTVKEVLEMALFTLNKIAAGGIHDYVGNGFHRYSTGKKWHTTHSEKTLEKNKRRQYCHGPQRRRLRDQNDQRRTVVAYGDTSIQSTMKKHTPLPAMKVHQTLAMMAIVSPTDEFCTSIFCSKCLNYNLESRPPKISCGHRGRNPGI</sequence>
<protein>
    <submittedName>
        <fullName evidence="5">Elongation factor 1-beta protein</fullName>
    </submittedName>
</protein>
<dbReference type="PANTHER" id="PTHR11595">
    <property type="entry name" value="EF-HAND AND COILED-COIL DOMAIN-CONTAINING FAMILY MEMBER"/>
    <property type="match status" value="1"/>
</dbReference>
<dbReference type="STRING" id="91626.A0A0C9MA11"/>
<gene>
    <name evidence="5" type="ORF">MAM1_0155c06777</name>
</gene>
<dbReference type="GO" id="GO:0003746">
    <property type="term" value="F:translation elongation factor activity"/>
    <property type="evidence" value="ECO:0007669"/>
    <property type="project" value="UniProtKB-KW"/>
</dbReference>
<dbReference type="EMBL" id="DF836444">
    <property type="protein sequence ID" value="GAN07281.1"/>
    <property type="molecule type" value="Genomic_DNA"/>
</dbReference>
<keyword evidence="6" id="KW-1185">Reference proteome</keyword>
<dbReference type="InterPro" id="IPR008928">
    <property type="entry name" value="6-hairpin_glycosidase_sf"/>
</dbReference>
<dbReference type="SUPFAM" id="SSF54984">
    <property type="entry name" value="eEF-1beta-like"/>
    <property type="match status" value="1"/>
</dbReference>
<dbReference type="InterPro" id="IPR036282">
    <property type="entry name" value="Glutathione-S-Trfase_C_sf"/>
</dbReference>
<comment type="similarity">
    <text evidence="1">Belongs to the EF-1-beta/EF-1-delta family.</text>
</comment>
<dbReference type="InterPro" id="IPR001326">
    <property type="entry name" value="Transl_elong_EF1B_B/D_CS"/>
</dbReference>
<dbReference type="Gene3D" id="3.30.70.60">
    <property type="match status" value="1"/>
</dbReference>
<dbReference type="GO" id="GO:0005853">
    <property type="term" value="C:eukaryotic translation elongation factor 1 complex"/>
    <property type="evidence" value="ECO:0007669"/>
    <property type="project" value="InterPro"/>
</dbReference>
<dbReference type="InterPro" id="IPR049720">
    <property type="entry name" value="EF1B_bsu/dsu"/>
</dbReference>
<dbReference type="InterPro" id="IPR014038">
    <property type="entry name" value="EF1B_bsu/dsu_GNE"/>
</dbReference>
<dbReference type="FunFam" id="3.30.70.60:FF:000001">
    <property type="entry name" value="Elongation factor 1-beta 1 like"/>
    <property type="match status" value="1"/>
</dbReference>
<evidence type="ECO:0000256" key="3">
    <source>
        <dbReference type="ARBA" id="ARBA00022917"/>
    </source>
</evidence>
<reference evidence="5" key="1">
    <citation type="submission" date="2014-09" db="EMBL/GenBank/DDBJ databases">
        <title>Draft genome sequence of an oleaginous Mucoromycotina fungus Mucor ambiguus NBRC6742.</title>
        <authorList>
            <person name="Takeda I."/>
            <person name="Yamane N."/>
            <person name="Morita T."/>
            <person name="Tamano K."/>
            <person name="Machida M."/>
            <person name="Baker S."/>
            <person name="Koike H."/>
        </authorList>
    </citation>
    <scope>NUCLEOTIDE SEQUENCE</scope>
    <source>
        <strain evidence="5">NBRC 6742</strain>
    </source>
</reference>
<keyword evidence="2 5" id="KW-0251">Elongation factor</keyword>
<dbReference type="AlphaFoldDB" id="A0A0C9MA11"/>
<accession>A0A0C9MA11</accession>
<proteinExistence type="inferred from homology"/>